<dbReference type="EMBL" id="JAVDSW010000001">
    <property type="protein sequence ID" value="MDR6700566.1"/>
    <property type="molecule type" value="Genomic_DNA"/>
</dbReference>
<sequence>MAKKFQKRNFCMYCGNTNLSKEHIFPRWLQQYIPPPAYRGGHSTSIVRSEGHVEIRFEKENRLGDILNKTVRSVCVTCNNEWMSALQNDAKPLIVDLIQRFHLPNSETERRIIAAWVVMTALSWEQLDKATSTSNIKERSVLKQKIEPPENWFVFIGEFHGDMRSKRIRRRAGLGHRENFPDIVSSHQTTTFAFGKVAFAAYSSNNFTKLEPSDLEQEYGMVCIWPCYSPLLVSTSPLTDLDLDDIAEVVSNYLSPESESLKVLNSAVRLM</sequence>
<protein>
    <recommendedName>
        <fullName evidence="3">HNH endonuclease</fullName>
    </recommendedName>
</protein>
<proteinExistence type="predicted"/>
<accession>A0AAW8LRS0</accession>
<evidence type="ECO:0000313" key="2">
    <source>
        <dbReference type="Proteomes" id="UP001265315"/>
    </source>
</evidence>
<evidence type="ECO:0000313" key="1">
    <source>
        <dbReference type="EMBL" id="MDR6700566.1"/>
    </source>
</evidence>
<dbReference type="RefSeq" id="WP_131861041.1">
    <property type="nucleotide sequence ID" value="NZ_JAGIPM010000004.1"/>
</dbReference>
<name>A0AAW8LRS0_AGRTU</name>
<organism evidence="1 2">
    <name type="scientific">Agrobacterium tumefaciens</name>
    <dbReference type="NCBI Taxonomy" id="358"/>
    <lineage>
        <taxon>Bacteria</taxon>
        <taxon>Pseudomonadati</taxon>
        <taxon>Pseudomonadota</taxon>
        <taxon>Alphaproteobacteria</taxon>
        <taxon>Hyphomicrobiales</taxon>
        <taxon>Rhizobiaceae</taxon>
        <taxon>Rhizobium/Agrobacterium group</taxon>
        <taxon>Agrobacterium</taxon>
        <taxon>Agrobacterium tumefaciens complex</taxon>
    </lineage>
</organism>
<evidence type="ECO:0008006" key="3">
    <source>
        <dbReference type="Google" id="ProtNLM"/>
    </source>
</evidence>
<dbReference type="AlphaFoldDB" id="A0AAW8LRS0"/>
<reference evidence="1" key="1">
    <citation type="submission" date="2023-07" db="EMBL/GenBank/DDBJ databases">
        <title>Sorghum-associated microbial communities from plants grown in Nebraska, USA.</title>
        <authorList>
            <person name="Schachtman D."/>
        </authorList>
    </citation>
    <scope>NUCLEOTIDE SEQUENCE</scope>
    <source>
        <strain evidence="1">1457</strain>
    </source>
</reference>
<comment type="caution">
    <text evidence="1">The sequence shown here is derived from an EMBL/GenBank/DDBJ whole genome shotgun (WGS) entry which is preliminary data.</text>
</comment>
<gene>
    <name evidence="1" type="ORF">J2W61_000394</name>
</gene>
<dbReference type="Proteomes" id="UP001265315">
    <property type="component" value="Unassembled WGS sequence"/>
</dbReference>